<keyword evidence="3 5" id="KW-1133">Transmembrane helix</keyword>
<evidence type="ECO:0000313" key="7">
    <source>
        <dbReference type="Proteomes" id="UP000228859"/>
    </source>
</evidence>
<evidence type="ECO:0000313" key="6">
    <source>
        <dbReference type="EMBL" id="DAB37778.1"/>
    </source>
</evidence>
<evidence type="ECO:0000256" key="1">
    <source>
        <dbReference type="ARBA" id="ARBA00004141"/>
    </source>
</evidence>
<dbReference type="Pfam" id="PF02674">
    <property type="entry name" value="Colicin_V"/>
    <property type="match status" value="1"/>
</dbReference>
<comment type="subcellular location">
    <subcellularLocation>
        <location evidence="1">Membrane</location>
        <topology evidence="1">Multi-pass membrane protein</topology>
    </subcellularLocation>
</comment>
<feature type="transmembrane region" description="Helical" evidence="5">
    <location>
        <begin position="30"/>
        <end position="54"/>
    </location>
</feature>
<sequence>MDLNYFDVAVGSVVLLLGLKGLLNGFSKEVFGLAGIVGGVFVASHLGGIIGKFLSDALFHFESTTAINLVGFIFALGIFWLLMVALGTGFKKLTTLSGLGPLDRVLGFIIGSSKFFFIISIIVYALFSVTAIRENFENKMADSFFYKPMFATGDFILHIETDDVTSLIGDDNETDTNSSKEN</sequence>
<reference evidence="6 7" key="1">
    <citation type="journal article" date="2017" name="Front. Microbiol.">
        <title>Comparative Genomic Analysis of the Class Epsilonproteobacteria and Proposed Reclassification to Epsilonbacteraeota (phyl. nov.).</title>
        <authorList>
            <person name="Waite D.W."/>
            <person name="Vanwonterghem I."/>
            <person name="Rinke C."/>
            <person name="Parks D.H."/>
            <person name="Zhang Y."/>
            <person name="Takai K."/>
            <person name="Sievert S.M."/>
            <person name="Simon J."/>
            <person name="Campbell B.J."/>
            <person name="Hanson T.E."/>
            <person name="Woyke T."/>
            <person name="Klotz M.G."/>
            <person name="Hugenholtz P."/>
        </authorList>
    </citation>
    <scope>NUCLEOTIDE SEQUENCE [LARGE SCALE GENOMIC DNA]</scope>
    <source>
        <strain evidence="6">UBA12443</strain>
    </source>
</reference>
<dbReference type="InterPro" id="IPR003825">
    <property type="entry name" value="Colicin-V_CvpA"/>
</dbReference>
<name>A0A2D3WBI1_9BACT</name>
<accession>A0A2D3WBI1</accession>
<dbReference type="GO" id="GO:0009403">
    <property type="term" value="P:toxin biosynthetic process"/>
    <property type="evidence" value="ECO:0007669"/>
    <property type="project" value="InterPro"/>
</dbReference>
<comment type="caution">
    <text evidence="6">The sequence shown here is derived from an EMBL/GenBank/DDBJ whole genome shotgun (WGS) entry which is preliminary data.</text>
</comment>
<dbReference type="EMBL" id="DLUI01000134">
    <property type="protein sequence ID" value="DAB37778.1"/>
    <property type="molecule type" value="Genomic_DNA"/>
</dbReference>
<dbReference type="RefSeq" id="WP_294893654.1">
    <property type="nucleotide sequence ID" value="NZ_DLUI01000134.1"/>
</dbReference>
<protein>
    <submittedName>
        <fullName evidence="6">Colicin V synthesis protein</fullName>
    </submittedName>
</protein>
<organism evidence="6 7">
    <name type="scientific">Sulfuricurvum kujiense</name>
    <dbReference type="NCBI Taxonomy" id="148813"/>
    <lineage>
        <taxon>Bacteria</taxon>
        <taxon>Pseudomonadati</taxon>
        <taxon>Campylobacterota</taxon>
        <taxon>Epsilonproteobacteria</taxon>
        <taxon>Campylobacterales</taxon>
        <taxon>Sulfurimonadaceae</taxon>
        <taxon>Sulfuricurvum</taxon>
    </lineage>
</organism>
<keyword evidence="4 5" id="KW-0472">Membrane</keyword>
<feature type="transmembrane region" description="Helical" evidence="5">
    <location>
        <begin position="66"/>
        <end position="86"/>
    </location>
</feature>
<gene>
    <name evidence="6" type="ORF">CFH83_09350</name>
</gene>
<evidence type="ECO:0000256" key="3">
    <source>
        <dbReference type="ARBA" id="ARBA00022989"/>
    </source>
</evidence>
<dbReference type="Proteomes" id="UP000228859">
    <property type="component" value="Unassembled WGS sequence"/>
</dbReference>
<evidence type="ECO:0000256" key="2">
    <source>
        <dbReference type="ARBA" id="ARBA00022692"/>
    </source>
</evidence>
<dbReference type="GO" id="GO:0016020">
    <property type="term" value="C:membrane"/>
    <property type="evidence" value="ECO:0007669"/>
    <property type="project" value="UniProtKB-SubCell"/>
</dbReference>
<proteinExistence type="predicted"/>
<dbReference type="AlphaFoldDB" id="A0A2D3WBI1"/>
<keyword evidence="2 5" id="KW-0812">Transmembrane</keyword>
<evidence type="ECO:0000256" key="5">
    <source>
        <dbReference type="SAM" id="Phobius"/>
    </source>
</evidence>
<feature type="transmembrane region" description="Helical" evidence="5">
    <location>
        <begin position="106"/>
        <end position="127"/>
    </location>
</feature>
<evidence type="ECO:0000256" key="4">
    <source>
        <dbReference type="ARBA" id="ARBA00023136"/>
    </source>
</evidence>